<feature type="compositionally biased region" description="Basic residues" evidence="1">
    <location>
        <begin position="1309"/>
        <end position="1321"/>
    </location>
</feature>
<dbReference type="InterPro" id="IPR011989">
    <property type="entry name" value="ARM-like"/>
</dbReference>
<feature type="compositionally biased region" description="Acidic residues" evidence="1">
    <location>
        <begin position="1659"/>
        <end position="1669"/>
    </location>
</feature>
<dbReference type="EMBL" id="FNXT01001300">
    <property type="protein sequence ID" value="SZX78021.1"/>
    <property type="molecule type" value="Genomic_DNA"/>
</dbReference>
<feature type="compositionally biased region" description="Acidic residues" evidence="1">
    <location>
        <begin position="1552"/>
        <end position="1576"/>
    </location>
</feature>
<gene>
    <name evidence="3" type="ORF">BQ4739_LOCUS18350</name>
</gene>
<dbReference type="GO" id="GO:0005634">
    <property type="term" value="C:nucleus"/>
    <property type="evidence" value="ECO:0007669"/>
    <property type="project" value="TreeGrafter"/>
</dbReference>
<feature type="compositionally biased region" description="Basic and acidic residues" evidence="1">
    <location>
        <begin position="7"/>
        <end position="17"/>
    </location>
</feature>
<feature type="compositionally biased region" description="Low complexity" evidence="1">
    <location>
        <begin position="1361"/>
        <end position="1380"/>
    </location>
</feature>
<dbReference type="SUPFAM" id="SSF48371">
    <property type="entry name" value="ARM repeat"/>
    <property type="match status" value="1"/>
</dbReference>
<organism evidence="3 4">
    <name type="scientific">Tetradesmus obliquus</name>
    <name type="common">Green alga</name>
    <name type="synonym">Acutodesmus obliquus</name>
    <dbReference type="NCBI Taxonomy" id="3088"/>
    <lineage>
        <taxon>Eukaryota</taxon>
        <taxon>Viridiplantae</taxon>
        <taxon>Chlorophyta</taxon>
        <taxon>core chlorophytes</taxon>
        <taxon>Chlorophyceae</taxon>
        <taxon>CS clade</taxon>
        <taxon>Sphaeropleales</taxon>
        <taxon>Scenedesmaceae</taxon>
        <taxon>Tetradesmus</taxon>
    </lineage>
</organism>
<feature type="compositionally biased region" description="Acidic residues" evidence="1">
    <location>
        <begin position="1287"/>
        <end position="1301"/>
    </location>
</feature>
<feature type="compositionally biased region" description="Acidic residues" evidence="1">
    <location>
        <begin position="18"/>
        <end position="30"/>
    </location>
</feature>
<feature type="compositionally biased region" description="Low complexity" evidence="1">
    <location>
        <begin position="1339"/>
        <end position="1352"/>
    </location>
</feature>
<dbReference type="GO" id="GO:0000785">
    <property type="term" value="C:chromatin"/>
    <property type="evidence" value="ECO:0007669"/>
    <property type="project" value="TreeGrafter"/>
</dbReference>
<feature type="compositionally biased region" description="Low complexity" evidence="1">
    <location>
        <begin position="1510"/>
        <end position="1551"/>
    </location>
</feature>
<feature type="compositionally biased region" description="Low complexity" evidence="1">
    <location>
        <begin position="1415"/>
        <end position="1451"/>
    </location>
</feature>
<feature type="compositionally biased region" description="Acidic residues" evidence="1">
    <location>
        <begin position="1585"/>
        <end position="1615"/>
    </location>
</feature>
<dbReference type="GO" id="GO:0008278">
    <property type="term" value="C:cohesin complex"/>
    <property type="evidence" value="ECO:0007669"/>
    <property type="project" value="TreeGrafter"/>
</dbReference>
<dbReference type="InterPro" id="IPR020839">
    <property type="entry name" value="SCD"/>
</dbReference>
<feature type="region of interest" description="Disordered" evidence="1">
    <location>
        <begin position="1"/>
        <end position="63"/>
    </location>
</feature>
<reference evidence="3 4" key="1">
    <citation type="submission" date="2016-10" db="EMBL/GenBank/DDBJ databases">
        <authorList>
            <person name="Cai Z."/>
        </authorList>
    </citation>
    <scope>NUCLEOTIDE SEQUENCE [LARGE SCALE GENOMIC DNA]</scope>
</reference>
<evidence type="ECO:0000313" key="4">
    <source>
        <dbReference type="Proteomes" id="UP000256970"/>
    </source>
</evidence>
<dbReference type="Pfam" id="PF21581">
    <property type="entry name" value="SCD"/>
    <property type="match status" value="1"/>
</dbReference>
<evidence type="ECO:0000256" key="1">
    <source>
        <dbReference type="SAM" id="MobiDB-lite"/>
    </source>
</evidence>
<dbReference type="PANTHER" id="PTHR11199">
    <property type="entry name" value="STROMAL ANTIGEN"/>
    <property type="match status" value="1"/>
</dbReference>
<dbReference type="InterPro" id="IPR013721">
    <property type="entry name" value="STAG"/>
</dbReference>
<feature type="compositionally biased region" description="Acidic residues" evidence="1">
    <location>
        <begin position="1622"/>
        <end position="1638"/>
    </location>
</feature>
<dbReference type="PROSITE" id="PS51425">
    <property type="entry name" value="SCD"/>
    <property type="match status" value="1"/>
</dbReference>
<feature type="domain" description="SCD" evidence="2">
    <location>
        <begin position="290"/>
        <end position="375"/>
    </location>
</feature>
<feature type="compositionally biased region" description="Basic and acidic residues" evidence="1">
    <location>
        <begin position="1493"/>
        <end position="1504"/>
    </location>
</feature>
<feature type="compositionally biased region" description="Acidic residues" evidence="1">
    <location>
        <begin position="980"/>
        <end position="1001"/>
    </location>
</feature>
<proteinExistence type="predicted"/>
<feature type="region of interest" description="Disordered" evidence="1">
    <location>
        <begin position="980"/>
        <end position="1007"/>
    </location>
</feature>
<name>A0A383WKT2_TETOB</name>
<dbReference type="InterPro" id="IPR039662">
    <property type="entry name" value="Cohesin_Scc3/SA"/>
</dbReference>
<dbReference type="Proteomes" id="UP000256970">
    <property type="component" value="Unassembled WGS sequence"/>
</dbReference>
<dbReference type="GO" id="GO:0007062">
    <property type="term" value="P:sister chromatid cohesion"/>
    <property type="evidence" value="ECO:0007669"/>
    <property type="project" value="UniProtKB-ARBA"/>
</dbReference>
<dbReference type="Pfam" id="PF24571">
    <property type="entry name" value="HEAT_SCC3-SA"/>
    <property type="match status" value="1"/>
</dbReference>
<sequence>MARAKRAATEAKSYKEVDDGDHDDGWDSSDDDQKKTAAAAGTKRRAPKAAERGDQHAAPARKRQHTLAANVDLHDLSLLDVILKHSNAIDKAVEEWIERYKDNRAAAAAELMTLLVQVAGCDQEVTEDEVEGGEVDRLASRLCEAVEDEGGVEVLRSARSGRGFAGHYCIFWDRLLRGLAAADLLYDDFELNDKLVRLVTALNISTVRSFRHAATLTASQLVSSWIAVSAGLTKSRELAKFQLDAEEKKKSKGGAGMNPAAAALRRTLDRCHARVEDLRNFRSVTFTGVFSHRFRDVDDGIRAIVIESIGRWIAELPTEFLADTYLKYLGWALSDKSPLVRGKAVAAISALYEDSENVPRLHEFAARFTTRFTELMSDIDEGVAAAALRLLAQLVQHGVLKHEAVSDVFAVLSQENAALRRAAAGLAVQLLEEHGRAAVSKAADALQATADAAAGRSKSAKGKAGSKGKAAAGQSAAAAAAAGMLQDPQQLQLAGLLAVMAGMSPQAGNVAAAEQSSQSAAGPGGVLPTLSLLRVVDLVDALWEHMPQVLGDVGALADCLADEGAGELRGRQGNANLAVLLAGSVYRSVHPPATAAGRKGRGRAAPAGAAAAAGGIDAEAQQDVTVALSQKLPVLLTQFQAEAAVAAPLLAIPPFLRLEQFLLSKQEEGYRALLQQADGLLQRHSHLPLVNEAAAVLVHASKNGPAALQEIGRQVLHSCCAASAAKLASAAAAVGKLRAAELAEGVADLATSPGEAPDALLSLLACLQRVRVLVTAGADELSRDKQVAKACQTLLQQSLAGRELGPEIMQLLLHTTNTSLLWQQRSAQHSAAAVPAFVQSRTNFMRVLEALLDSGAAEQLVRPEQLLQAGGGADVAAGYGGLGGLGLAGNEIPADLADQVAAGIPTLQDLAGRLLLDHVFLAGSVTSLAGNAAAAEDGAGSSEAAAALAAAATRLLPSMTLLNKLWRYCLSVLDREGPDEEALAAAEDDADDDDEDADEDLGGAADIDGWDVEGAASRRAARRAARRELLMAAALRLALLRRSAVQGLVALVGFRAVPEPGFSWLLARLATLLEGRQPAGLVALVGFRAVPEPGFSWLLARLATLLEGRQPAIAATVRVMLQQLKASAPEAAPQHFLAALKMLYEEAAMQEEAGAEEQPGDSLQHCAAVSHRIASLYSGHNLSQGPLRGMFTFGIAWALEEPAARAAFLPTCLGPFAAKLAAAEAGQVAGQLQQRLPAAEAALQGGEDEEAVEDLKDFLKALQDRAAGKKATRGVLKTAGRAAGGEASDEEDADAAAEDDTAGAAARKQGGKKKAARRGRGIRFAADVGVQPDEEKEGAAAAAAGSRGRAGAAGAGRKRAAAAGAAAGSSKRTRRQQQQDAADEWDDTPAGLPEQQGSDSSGGWHTKRSSGASPAKQQRGGARGRQQQKGASPRAAAAAAAAVPALDAAAALEEEEDAIEEYEQAAVPVPRATARQRAAGGARQAAAAPARSPRADLRLIDRDAGPLNTQSQSQSQGRPRQGKAAAAAAAAGTAAMAAGRGRRGAAAVPAVAEEEQLQEEEEEEQQQYDEDEEMGDAEAAADLAADTDEEAEEDEQQQHDDDDDAEEDEEEEEEQPQLYAGSEEEDAYDNDDNVDDEQQQQPEASQFSEPLQSLNLVMEDLEDEEDDAEGGLAVDEPPPTRRQGRRRR</sequence>
<dbReference type="Gene3D" id="1.25.10.10">
    <property type="entry name" value="Leucine-rich Repeat Variant"/>
    <property type="match status" value="1"/>
</dbReference>
<feature type="compositionally biased region" description="Low complexity" evidence="1">
    <location>
        <begin position="1471"/>
        <end position="1492"/>
    </location>
</feature>
<protein>
    <recommendedName>
        <fullName evidence="2">SCD domain-containing protein</fullName>
    </recommendedName>
</protein>
<evidence type="ECO:0000259" key="2">
    <source>
        <dbReference type="PROSITE" id="PS51425"/>
    </source>
</evidence>
<dbReference type="Pfam" id="PF08514">
    <property type="entry name" value="STAG"/>
    <property type="match status" value="1"/>
</dbReference>
<accession>A0A383WKT2</accession>
<feature type="compositionally biased region" description="Polar residues" evidence="1">
    <location>
        <begin position="1642"/>
        <end position="1655"/>
    </location>
</feature>
<dbReference type="GO" id="GO:0003682">
    <property type="term" value="F:chromatin binding"/>
    <property type="evidence" value="ECO:0007669"/>
    <property type="project" value="TreeGrafter"/>
</dbReference>
<keyword evidence="4" id="KW-1185">Reference proteome</keyword>
<dbReference type="InterPro" id="IPR056396">
    <property type="entry name" value="HEAT_SCC3-SA"/>
</dbReference>
<dbReference type="InterPro" id="IPR016024">
    <property type="entry name" value="ARM-type_fold"/>
</dbReference>
<dbReference type="PANTHER" id="PTHR11199:SF0">
    <property type="entry name" value="LD34181P-RELATED"/>
    <property type="match status" value="1"/>
</dbReference>
<dbReference type="STRING" id="3088.A0A383WKT2"/>
<feature type="region of interest" description="Disordered" evidence="1">
    <location>
        <begin position="1279"/>
        <end position="1688"/>
    </location>
</feature>
<evidence type="ECO:0000313" key="3">
    <source>
        <dbReference type="EMBL" id="SZX78021.1"/>
    </source>
</evidence>
<feature type="compositionally biased region" description="Acidic residues" evidence="1">
    <location>
        <begin position="1452"/>
        <end position="1463"/>
    </location>
</feature>